<gene>
    <name evidence="9" type="ORF">C6Y40_24260</name>
</gene>
<feature type="transmembrane region" description="Helical" evidence="7">
    <location>
        <begin position="209"/>
        <end position="231"/>
    </location>
</feature>
<evidence type="ECO:0000256" key="4">
    <source>
        <dbReference type="ARBA" id="ARBA00022692"/>
    </source>
</evidence>
<evidence type="ECO:0000256" key="1">
    <source>
        <dbReference type="ARBA" id="ARBA00004651"/>
    </source>
</evidence>
<evidence type="ECO:0000313" key="10">
    <source>
        <dbReference type="Proteomes" id="UP000238949"/>
    </source>
</evidence>
<dbReference type="Proteomes" id="UP000238949">
    <property type="component" value="Unassembled WGS sequence"/>
</dbReference>
<feature type="domain" description="ABC transmembrane type-1" evidence="8">
    <location>
        <begin position="55"/>
        <end position="233"/>
    </location>
</feature>
<dbReference type="SUPFAM" id="SSF161098">
    <property type="entry name" value="MetI-like"/>
    <property type="match status" value="1"/>
</dbReference>
<dbReference type="PANTHER" id="PTHR30151:SF38">
    <property type="entry name" value="ALIPHATIC SULFONATES TRANSPORT PERMEASE PROTEIN SSUC-RELATED"/>
    <property type="match status" value="1"/>
</dbReference>
<dbReference type="InterPro" id="IPR035906">
    <property type="entry name" value="MetI-like_sf"/>
</dbReference>
<evidence type="ECO:0000259" key="8">
    <source>
        <dbReference type="PROSITE" id="PS50928"/>
    </source>
</evidence>
<keyword evidence="5 7" id="KW-1133">Transmembrane helix</keyword>
<dbReference type="Pfam" id="PF00528">
    <property type="entry name" value="BPD_transp_1"/>
    <property type="match status" value="1"/>
</dbReference>
<dbReference type="GO" id="GO:0055085">
    <property type="term" value="P:transmembrane transport"/>
    <property type="evidence" value="ECO:0007669"/>
    <property type="project" value="InterPro"/>
</dbReference>
<sequence>MHNHPALTRVLSMVVFMLLWQAAVMLLKPDLLPAPLAVLTNLLEHINSGELPHHLAITLRRIAISFLFAMLLGSLLGLLMGHFKRLDLWLDSLVTLALNVPALVTIILCFIWFGLNETAALIAVIVNKTPNIAVTMREGARAIDKRLLDVARAYQVPAARTMVKVYLPQLYPYFLAAARGGLALVWKIVLVVELLGCSDGVGFQLSLFFQYFDITSVLAYTLAFACIIFALEAGVLRPWERRVLKWR</sequence>
<dbReference type="InterPro" id="IPR000515">
    <property type="entry name" value="MetI-like"/>
</dbReference>
<organism evidence="9 10">
    <name type="scientific">Alteromonas alba</name>
    <dbReference type="NCBI Taxonomy" id="2079529"/>
    <lineage>
        <taxon>Bacteria</taxon>
        <taxon>Pseudomonadati</taxon>
        <taxon>Pseudomonadota</taxon>
        <taxon>Gammaproteobacteria</taxon>
        <taxon>Alteromonadales</taxon>
        <taxon>Alteromonadaceae</taxon>
        <taxon>Alteromonas/Salinimonas group</taxon>
        <taxon>Alteromonas</taxon>
    </lineage>
</organism>
<proteinExistence type="inferred from homology"/>
<reference evidence="10" key="1">
    <citation type="journal article" date="2020" name="Int. J. Syst. Evol. Microbiol.">
        <title>Alteromonas alba sp. nov., a marine bacterium isolated from the seawater of the West Pacific Ocean.</title>
        <authorList>
            <person name="Sun C."/>
            <person name="Wu Y.-H."/>
            <person name="Xamxidin M."/>
            <person name="Cheng H."/>
            <person name="Xu X.-W."/>
        </authorList>
    </citation>
    <scope>NUCLEOTIDE SEQUENCE [LARGE SCALE GENOMIC DNA]</scope>
    <source>
        <strain evidence="10">190</strain>
    </source>
</reference>
<feature type="transmembrane region" description="Helical" evidence="7">
    <location>
        <begin position="170"/>
        <end position="189"/>
    </location>
</feature>
<keyword evidence="4 7" id="KW-0812">Transmembrane</keyword>
<comment type="caution">
    <text evidence="9">The sequence shown here is derived from an EMBL/GenBank/DDBJ whole genome shotgun (WGS) entry which is preliminary data.</text>
</comment>
<name>A0A2S9V3L1_9ALTE</name>
<evidence type="ECO:0000256" key="6">
    <source>
        <dbReference type="ARBA" id="ARBA00023136"/>
    </source>
</evidence>
<dbReference type="GO" id="GO:0005886">
    <property type="term" value="C:plasma membrane"/>
    <property type="evidence" value="ECO:0007669"/>
    <property type="project" value="UniProtKB-SubCell"/>
</dbReference>
<comment type="similarity">
    <text evidence="7">Belongs to the binding-protein-dependent transport system permease family.</text>
</comment>
<evidence type="ECO:0000256" key="7">
    <source>
        <dbReference type="RuleBase" id="RU363032"/>
    </source>
</evidence>
<evidence type="ECO:0000256" key="5">
    <source>
        <dbReference type="ARBA" id="ARBA00022989"/>
    </source>
</evidence>
<protein>
    <submittedName>
        <fullName evidence="9">ABC transporter permease</fullName>
    </submittedName>
</protein>
<keyword evidence="10" id="KW-1185">Reference proteome</keyword>
<feature type="transmembrane region" description="Helical" evidence="7">
    <location>
        <begin position="62"/>
        <end position="83"/>
    </location>
</feature>
<comment type="subcellular location">
    <subcellularLocation>
        <location evidence="1 7">Cell membrane</location>
        <topology evidence="1 7">Multi-pass membrane protein</topology>
    </subcellularLocation>
</comment>
<evidence type="ECO:0000256" key="2">
    <source>
        <dbReference type="ARBA" id="ARBA00022448"/>
    </source>
</evidence>
<keyword evidence="3" id="KW-1003">Cell membrane</keyword>
<accession>A0A2S9V3L1</accession>
<feature type="transmembrane region" description="Helical" evidence="7">
    <location>
        <begin position="103"/>
        <end position="126"/>
    </location>
</feature>
<dbReference type="PROSITE" id="PS50928">
    <property type="entry name" value="ABC_TM1"/>
    <property type="match status" value="1"/>
</dbReference>
<keyword evidence="6 7" id="KW-0472">Membrane</keyword>
<dbReference type="EMBL" id="PVNP01000220">
    <property type="protein sequence ID" value="PRO70975.1"/>
    <property type="molecule type" value="Genomic_DNA"/>
</dbReference>
<dbReference type="CDD" id="cd06261">
    <property type="entry name" value="TM_PBP2"/>
    <property type="match status" value="1"/>
</dbReference>
<evidence type="ECO:0000256" key="3">
    <source>
        <dbReference type="ARBA" id="ARBA00022475"/>
    </source>
</evidence>
<feature type="transmembrane region" description="Helical" evidence="7">
    <location>
        <begin position="6"/>
        <end position="27"/>
    </location>
</feature>
<keyword evidence="2 7" id="KW-0813">Transport</keyword>
<dbReference type="PANTHER" id="PTHR30151">
    <property type="entry name" value="ALKANE SULFONATE ABC TRANSPORTER-RELATED, MEMBRANE SUBUNIT"/>
    <property type="match status" value="1"/>
</dbReference>
<dbReference type="OrthoDB" id="5298727at2"/>
<dbReference type="RefSeq" id="WP_105936959.1">
    <property type="nucleotide sequence ID" value="NZ_PVNP01000220.1"/>
</dbReference>
<dbReference type="AlphaFoldDB" id="A0A2S9V3L1"/>
<dbReference type="Gene3D" id="1.10.3720.10">
    <property type="entry name" value="MetI-like"/>
    <property type="match status" value="1"/>
</dbReference>
<evidence type="ECO:0000313" key="9">
    <source>
        <dbReference type="EMBL" id="PRO70975.1"/>
    </source>
</evidence>